<proteinExistence type="predicted"/>
<gene>
    <name evidence="1" type="ORF">IPV69_12135</name>
</gene>
<dbReference type="RefSeq" id="WP_206295379.1">
    <property type="nucleotide sequence ID" value="NZ_CP063458.1"/>
</dbReference>
<accession>A0A7M2X3P1</accession>
<dbReference type="KEGG" id="hbs:IPV69_12135"/>
<dbReference type="Proteomes" id="UP000593765">
    <property type="component" value="Chromosome"/>
</dbReference>
<name>A0A7M2X3P1_9BACT</name>
<reference evidence="1 2" key="1">
    <citation type="submission" date="2020-10" db="EMBL/GenBank/DDBJ databases">
        <title>Wide distribution of Phycisphaera-like planctomycetes from WD2101 soil group in peatlands and genome analysis of the first cultivated representative.</title>
        <authorList>
            <person name="Dedysh S.N."/>
            <person name="Beletsky A.V."/>
            <person name="Ivanova A."/>
            <person name="Kulichevskaya I.S."/>
            <person name="Suzina N.E."/>
            <person name="Philippov D.A."/>
            <person name="Rakitin A.L."/>
            <person name="Mardanov A.V."/>
            <person name="Ravin N.V."/>
        </authorList>
    </citation>
    <scope>NUCLEOTIDE SEQUENCE [LARGE SCALE GENOMIC DNA]</scope>
    <source>
        <strain evidence="1 2">M1803</strain>
    </source>
</reference>
<evidence type="ECO:0000313" key="1">
    <source>
        <dbReference type="EMBL" id="QOV92052.1"/>
    </source>
</evidence>
<organism evidence="1 2">
    <name type="scientific">Humisphaera borealis</name>
    <dbReference type="NCBI Taxonomy" id="2807512"/>
    <lineage>
        <taxon>Bacteria</taxon>
        <taxon>Pseudomonadati</taxon>
        <taxon>Planctomycetota</taxon>
        <taxon>Phycisphaerae</taxon>
        <taxon>Tepidisphaerales</taxon>
        <taxon>Tepidisphaeraceae</taxon>
        <taxon>Humisphaera</taxon>
    </lineage>
</organism>
<dbReference type="EMBL" id="CP063458">
    <property type="protein sequence ID" value="QOV92052.1"/>
    <property type="molecule type" value="Genomic_DNA"/>
</dbReference>
<evidence type="ECO:0000313" key="2">
    <source>
        <dbReference type="Proteomes" id="UP000593765"/>
    </source>
</evidence>
<protein>
    <submittedName>
        <fullName evidence="1">Uncharacterized protein</fullName>
    </submittedName>
</protein>
<keyword evidence="2" id="KW-1185">Reference proteome</keyword>
<dbReference type="AlphaFoldDB" id="A0A7M2X3P1"/>
<sequence>MHSKTPPRNRLAKLLPLEWREFLVANGVPKRKYTAVVRATFTDGTILDDIIIEQGWIIATDRNGLGGIFEQRIGFDPRKITAIEIVQVV</sequence>